<feature type="transmembrane region" description="Helical" evidence="1">
    <location>
        <begin position="97"/>
        <end position="125"/>
    </location>
</feature>
<evidence type="ECO:0008006" key="4">
    <source>
        <dbReference type="Google" id="ProtNLM"/>
    </source>
</evidence>
<evidence type="ECO:0000313" key="2">
    <source>
        <dbReference type="EMBL" id="MFD2311496.1"/>
    </source>
</evidence>
<dbReference type="RefSeq" id="WP_265723193.1">
    <property type="nucleotide sequence ID" value="NZ_JAPIVK010000040.1"/>
</dbReference>
<reference evidence="3" key="1">
    <citation type="journal article" date="2019" name="Int. J. Syst. Evol. Microbiol.">
        <title>The Global Catalogue of Microorganisms (GCM) 10K type strain sequencing project: providing services to taxonomists for standard genome sequencing and annotation.</title>
        <authorList>
            <consortium name="The Broad Institute Genomics Platform"/>
            <consortium name="The Broad Institute Genome Sequencing Center for Infectious Disease"/>
            <person name="Wu L."/>
            <person name="Ma J."/>
        </authorList>
    </citation>
    <scope>NUCLEOTIDE SEQUENCE [LARGE SCALE GENOMIC DNA]</scope>
    <source>
        <strain evidence="3">KCTC 12848</strain>
    </source>
</reference>
<evidence type="ECO:0000313" key="3">
    <source>
        <dbReference type="Proteomes" id="UP001597425"/>
    </source>
</evidence>
<feature type="transmembrane region" description="Helical" evidence="1">
    <location>
        <begin position="165"/>
        <end position="182"/>
    </location>
</feature>
<protein>
    <recommendedName>
        <fullName evidence="4">ABC transporter permease</fullName>
    </recommendedName>
</protein>
<evidence type="ECO:0000256" key="1">
    <source>
        <dbReference type="SAM" id="Phobius"/>
    </source>
</evidence>
<keyword evidence="1" id="KW-1133">Transmembrane helix</keyword>
<proteinExistence type="predicted"/>
<name>A0ABW5ED27_9GAMM</name>
<feature type="transmembrane region" description="Helical" evidence="1">
    <location>
        <begin position="21"/>
        <end position="44"/>
    </location>
</feature>
<gene>
    <name evidence="2" type="ORF">ACFSKX_13800</name>
</gene>
<dbReference type="Proteomes" id="UP001597425">
    <property type="component" value="Unassembled WGS sequence"/>
</dbReference>
<comment type="caution">
    <text evidence="2">The sequence shown here is derived from an EMBL/GenBank/DDBJ whole genome shotgun (WGS) entry which is preliminary data.</text>
</comment>
<organism evidence="2 3">
    <name type="scientific">Microbulbifer halophilus</name>
    <dbReference type="NCBI Taxonomy" id="453963"/>
    <lineage>
        <taxon>Bacteria</taxon>
        <taxon>Pseudomonadati</taxon>
        <taxon>Pseudomonadota</taxon>
        <taxon>Gammaproteobacteria</taxon>
        <taxon>Cellvibrionales</taxon>
        <taxon>Microbulbiferaceae</taxon>
        <taxon>Microbulbifer</taxon>
    </lineage>
</organism>
<feature type="transmembrane region" description="Helical" evidence="1">
    <location>
        <begin position="137"/>
        <end position="159"/>
    </location>
</feature>
<keyword evidence="1" id="KW-0812">Transmembrane</keyword>
<keyword evidence="3" id="KW-1185">Reference proteome</keyword>
<feature type="transmembrane region" description="Helical" evidence="1">
    <location>
        <begin position="194"/>
        <end position="217"/>
    </location>
</feature>
<feature type="transmembrane region" description="Helical" evidence="1">
    <location>
        <begin position="223"/>
        <end position="244"/>
    </location>
</feature>
<accession>A0ABW5ED27</accession>
<sequence>MIRLLYIELLRTLALTIRYPANFASSLFISTLMFYGLFMGAQYLSGQEVFGENLNAMVVGWTAWVLATKALNKPPLAIQAEADTGVLESVFLSRYKVWWIFFCRALSETLVDIVLIVIMVSLIVWLTGSEVSFSPAIAFPIAMLLLAGIGMGLIVGGVALQVKRLGAMLPSLQMLLLLLMFTPFENWTSGADRVIAVAAMWMPMVPSVVMLRGLMAFNTPFDPILAVYAAVNGIVWMAVGLIVFAKMAQRVKAKGLLAGY</sequence>
<dbReference type="EMBL" id="JBHUJD010000018">
    <property type="protein sequence ID" value="MFD2311496.1"/>
    <property type="molecule type" value="Genomic_DNA"/>
</dbReference>
<keyword evidence="1" id="KW-0472">Membrane</keyword>